<organism evidence="10">
    <name type="scientific">Zygnema circumcarinatum</name>
    <name type="common">Green alga</name>
    <dbReference type="NCBI Taxonomy" id="35869"/>
    <lineage>
        <taxon>Eukaryota</taxon>
        <taxon>Viridiplantae</taxon>
        <taxon>Streptophyta</taxon>
        <taxon>Zygnematophyceae</taxon>
        <taxon>Zygnematophycidae</taxon>
        <taxon>Zygnematales</taxon>
        <taxon>Zygnemataceae</taxon>
        <taxon>Zygnema</taxon>
    </lineage>
</organism>
<dbReference type="PROSITE" id="PS50823">
    <property type="entry name" value="KH_TYPE_2"/>
    <property type="match status" value="1"/>
</dbReference>
<evidence type="ECO:0000256" key="3">
    <source>
        <dbReference type="ARBA" id="ARBA00022884"/>
    </source>
</evidence>
<dbReference type="PANTHER" id="PTHR11760">
    <property type="entry name" value="30S/40S RIBOSOMAL PROTEIN S3"/>
    <property type="match status" value="1"/>
</dbReference>
<evidence type="ECO:0000256" key="6">
    <source>
        <dbReference type="ARBA" id="ARBA00035154"/>
    </source>
</evidence>
<dbReference type="GO" id="GO:0019843">
    <property type="term" value="F:rRNA binding"/>
    <property type="evidence" value="ECO:0007669"/>
    <property type="project" value="UniProtKB-KW"/>
</dbReference>
<keyword evidence="10" id="KW-0934">Plastid</keyword>
<geneLocation type="plastid" evidence="10"/>
<proteinExistence type="inferred from homology"/>
<evidence type="ECO:0000259" key="9">
    <source>
        <dbReference type="PROSITE" id="PS50823"/>
    </source>
</evidence>
<dbReference type="PROSITE" id="PS00548">
    <property type="entry name" value="RIBOSOMAL_S3"/>
    <property type="match status" value="1"/>
</dbReference>
<dbReference type="InterPro" id="IPR005704">
    <property type="entry name" value="Ribosomal_uS3_bac-typ"/>
</dbReference>
<feature type="domain" description="KH type-2" evidence="9">
    <location>
        <begin position="47"/>
        <end position="127"/>
    </location>
</feature>
<gene>
    <name evidence="10" type="primary">rps3</name>
</gene>
<reference evidence="10" key="1">
    <citation type="journal article" date="2020" name="J. Exp. Bot.">
        <title>Zygnema circumcarinatum UTEX 1559 chloroplast and mitochondrial genomes provide insight into land plant evolution.</title>
        <authorList>
            <person name="Orton L.M."/>
            <person name="Fitzek E."/>
            <person name="Feng X."/>
            <person name="Grayburn W.S."/>
            <person name="Mower J.P."/>
            <person name="Liu K."/>
            <person name="Zhang C."/>
            <person name="Duvall M.R."/>
            <person name="Yin Y."/>
        </authorList>
    </citation>
    <scope>NUCLEOTIDE SEQUENCE</scope>
    <source>
        <strain evidence="10">UTEX 1559 mating type +</strain>
    </source>
</reference>
<dbReference type="SUPFAM" id="SSF54814">
    <property type="entry name" value="Prokaryotic type KH domain (KH-domain type II)"/>
    <property type="match status" value="1"/>
</dbReference>
<dbReference type="AlphaFoldDB" id="A0A6N0GXJ5"/>
<keyword evidence="5 8" id="KW-0687">Ribonucleoprotein</keyword>
<name>A0A6N0GXJ5_ZYGCR</name>
<evidence type="ECO:0000256" key="1">
    <source>
        <dbReference type="ARBA" id="ARBA00010761"/>
    </source>
</evidence>
<evidence type="ECO:0000256" key="7">
    <source>
        <dbReference type="PROSITE-ProRule" id="PRU00118"/>
    </source>
</evidence>
<evidence type="ECO:0000313" key="10">
    <source>
        <dbReference type="EMBL" id="QKQ14676.1"/>
    </source>
</evidence>
<dbReference type="InterPro" id="IPR015946">
    <property type="entry name" value="KH_dom-like_a/b"/>
</dbReference>
<evidence type="ECO:0000256" key="4">
    <source>
        <dbReference type="ARBA" id="ARBA00022980"/>
    </source>
</evidence>
<dbReference type="GO" id="GO:0006412">
    <property type="term" value="P:translation"/>
    <property type="evidence" value="ECO:0007669"/>
    <property type="project" value="InterPro"/>
</dbReference>
<dbReference type="GO" id="GO:0022627">
    <property type="term" value="C:cytosolic small ribosomal subunit"/>
    <property type="evidence" value="ECO:0007669"/>
    <property type="project" value="TreeGrafter"/>
</dbReference>
<dbReference type="CDD" id="cd02412">
    <property type="entry name" value="KH-II_30S_S3"/>
    <property type="match status" value="1"/>
</dbReference>
<dbReference type="InterPro" id="IPR036419">
    <property type="entry name" value="Ribosomal_S3_C_sf"/>
</dbReference>
<dbReference type="HAMAP" id="MF_01309_B">
    <property type="entry name" value="Ribosomal_uS3_B"/>
    <property type="match status" value="1"/>
</dbReference>
<dbReference type="PANTHER" id="PTHR11760:SF19">
    <property type="entry name" value="SMALL RIBOSOMAL SUBUNIT PROTEIN US3C"/>
    <property type="match status" value="1"/>
</dbReference>
<dbReference type="NCBIfam" id="TIGR01009">
    <property type="entry name" value="rpsC_bact"/>
    <property type="match status" value="1"/>
</dbReference>
<dbReference type="SUPFAM" id="SSF54821">
    <property type="entry name" value="Ribosomal protein S3 C-terminal domain"/>
    <property type="match status" value="1"/>
</dbReference>
<dbReference type="InterPro" id="IPR018280">
    <property type="entry name" value="Ribosomal_uS3_CS"/>
</dbReference>
<sequence>MGQKIHPLGFRLGVTQEHHSTWFAPLNNYSELLQEDERIRNCIQQFIRKYVRNSSRSAGIARVQIQKKTDLVEVEIHTAFPSLLVQTRVPNRLTNTPDIGIEHLRHNIQQALSSGNRKLNMTLSQVVKPYGEAIILAEYIALQLESRVPFRKTIKEAIKLANNSGNVKGIKIQIAGRLNGAEIARVEWAREGRVPLHTVRAQIDYCHYSAQTIYGVLGIKVWVFQNQPMILHNQSINRQSEY</sequence>
<dbReference type="GO" id="GO:0003735">
    <property type="term" value="F:structural constituent of ribosome"/>
    <property type="evidence" value="ECO:0007669"/>
    <property type="project" value="InterPro"/>
</dbReference>
<protein>
    <recommendedName>
        <fullName evidence="6">Small ribosomal subunit protein uS3c</fullName>
    </recommendedName>
</protein>
<dbReference type="InterPro" id="IPR004044">
    <property type="entry name" value="KH_dom_type_2"/>
</dbReference>
<keyword evidence="3 7" id="KW-0694">RNA-binding</keyword>
<dbReference type="Gene3D" id="3.30.300.20">
    <property type="match status" value="1"/>
</dbReference>
<evidence type="ECO:0000256" key="2">
    <source>
        <dbReference type="ARBA" id="ARBA00022730"/>
    </source>
</evidence>
<dbReference type="Pfam" id="PF00189">
    <property type="entry name" value="Ribosomal_S3_C"/>
    <property type="match status" value="1"/>
</dbReference>
<dbReference type="InterPro" id="IPR001351">
    <property type="entry name" value="Ribosomal_uS3_C"/>
</dbReference>
<dbReference type="InterPro" id="IPR057258">
    <property type="entry name" value="Ribosomal_uS3"/>
</dbReference>
<dbReference type="Gene3D" id="3.30.1140.32">
    <property type="entry name" value="Ribosomal protein S3, C-terminal domain"/>
    <property type="match status" value="1"/>
</dbReference>
<accession>A0A6N0GXJ5</accession>
<keyword evidence="2" id="KW-0699">rRNA-binding</keyword>
<dbReference type="InterPro" id="IPR009019">
    <property type="entry name" value="KH_sf_prok-type"/>
</dbReference>
<keyword evidence="4 8" id="KW-0689">Ribosomal protein</keyword>
<evidence type="ECO:0000256" key="5">
    <source>
        <dbReference type="ARBA" id="ARBA00023274"/>
    </source>
</evidence>
<comment type="similarity">
    <text evidence="1 8">Belongs to the universal ribosomal protein uS3 family.</text>
</comment>
<dbReference type="EMBL" id="MT040697">
    <property type="protein sequence ID" value="QKQ14676.1"/>
    <property type="molecule type" value="Genomic_DNA"/>
</dbReference>
<evidence type="ECO:0000256" key="8">
    <source>
        <dbReference type="RuleBase" id="RU003624"/>
    </source>
</evidence>